<evidence type="ECO:0000256" key="5">
    <source>
        <dbReference type="ARBA" id="ARBA00022725"/>
    </source>
</evidence>
<dbReference type="GO" id="GO:0005886">
    <property type="term" value="C:plasma membrane"/>
    <property type="evidence" value="ECO:0007669"/>
    <property type="project" value="TreeGrafter"/>
</dbReference>
<dbReference type="KEGG" id="cmy:102936331"/>
<evidence type="ECO:0000256" key="6">
    <source>
        <dbReference type="ARBA" id="ARBA00022989"/>
    </source>
</evidence>
<evidence type="ECO:0000256" key="8">
    <source>
        <dbReference type="ARBA" id="ARBA00023224"/>
    </source>
</evidence>
<keyword evidence="4 9" id="KW-0812">Transmembrane</keyword>
<dbReference type="Proteomes" id="UP000031443">
    <property type="component" value="Unassembled WGS sequence"/>
</dbReference>
<evidence type="ECO:0000256" key="3">
    <source>
        <dbReference type="ARBA" id="ARBA00022606"/>
    </source>
</evidence>
<dbReference type="EMBL" id="KB476412">
    <property type="protein sequence ID" value="EMP42246.1"/>
    <property type="molecule type" value="Genomic_DNA"/>
</dbReference>
<evidence type="ECO:0000256" key="7">
    <source>
        <dbReference type="ARBA" id="ARBA00023136"/>
    </source>
</evidence>
<dbReference type="Gene3D" id="1.20.1070.10">
    <property type="entry name" value="Rhodopsin 7-helix transmembrane proteins"/>
    <property type="match status" value="1"/>
</dbReference>
<feature type="transmembrane region" description="Helical" evidence="9">
    <location>
        <begin position="274"/>
        <end position="294"/>
    </location>
</feature>
<dbReference type="InterPro" id="IPR017452">
    <property type="entry name" value="GPCR_Rhodpsn_7TM"/>
</dbReference>
<proteinExistence type="predicted"/>
<evidence type="ECO:0000256" key="4">
    <source>
        <dbReference type="ARBA" id="ARBA00022692"/>
    </source>
</evidence>
<reference evidence="12" key="1">
    <citation type="journal article" date="2013" name="Nat. Genet.">
        <title>The draft genomes of soft-shell turtle and green sea turtle yield insights into the development and evolution of the turtle-specific body plan.</title>
        <authorList>
            <person name="Wang Z."/>
            <person name="Pascual-Anaya J."/>
            <person name="Zadissa A."/>
            <person name="Li W."/>
            <person name="Niimura Y."/>
            <person name="Huang Z."/>
            <person name="Li C."/>
            <person name="White S."/>
            <person name="Xiong Z."/>
            <person name="Fang D."/>
            <person name="Wang B."/>
            <person name="Ming Y."/>
            <person name="Chen Y."/>
            <person name="Zheng Y."/>
            <person name="Kuraku S."/>
            <person name="Pignatelli M."/>
            <person name="Herrero J."/>
            <person name="Beal K."/>
            <person name="Nozawa M."/>
            <person name="Li Q."/>
            <person name="Wang J."/>
            <person name="Zhang H."/>
            <person name="Yu L."/>
            <person name="Shigenobu S."/>
            <person name="Wang J."/>
            <person name="Liu J."/>
            <person name="Flicek P."/>
            <person name="Searle S."/>
            <person name="Wang J."/>
            <person name="Kuratani S."/>
            <person name="Yin Y."/>
            <person name="Aken B."/>
            <person name="Zhang G."/>
            <person name="Irie N."/>
        </authorList>
    </citation>
    <scope>NUCLEOTIDE SEQUENCE [LARGE SCALE GENOMIC DNA]</scope>
</reference>
<organism evidence="11 12">
    <name type="scientific">Chelonia mydas</name>
    <name type="common">Green sea-turtle</name>
    <name type="synonym">Chelonia agassizi</name>
    <dbReference type="NCBI Taxonomy" id="8469"/>
    <lineage>
        <taxon>Eukaryota</taxon>
        <taxon>Metazoa</taxon>
        <taxon>Chordata</taxon>
        <taxon>Craniata</taxon>
        <taxon>Vertebrata</taxon>
        <taxon>Euteleostomi</taxon>
        <taxon>Archelosauria</taxon>
        <taxon>Testudinata</taxon>
        <taxon>Testudines</taxon>
        <taxon>Cryptodira</taxon>
        <taxon>Durocryptodira</taxon>
        <taxon>Americhelydia</taxon>
        <taxon>Chelonioidea</taxon>
        <taxon>Cheloniidae</taxon>
        <taxon>Chelonia</taxon>
    </lineage>
</organism>
<sequence length="312" mass="34734">MAGINLTHSVPSSFILTGIPGLEAEHLWMSIPFSTFYIIGMLGNFTLLFVIGKEQTLHKPMYLLLCMLALTDIGTTTSIMPKALFIFWFNLKVITVGGCLTQMFFLHAVSALHSAILMAMAFDRYVAICHPLRYATILTNTRIAMLGLMGLIRAVLLVLPLPLILSRQPFCANRIIPHTHCEHIAVVKMSCADTTVNRTYGLMVAFVVMGSDLMLIAVSYSLITRAVLRISSRKAHQKALNTCTAHICVMLTSYTSVLFTILTHRFGQAIPPHVHIILADLFFLVPPVLNPIIYGVKTKELRDKVGKYTCRR</sequence>
<evidence type="ECO:0000313" key="12">
    <source>
        <dbReference type="Proteomes" id="UP000031443"/>
    </source>
</evidence>
<keyword evidence="3" id="KW-0716">Sensory transduction</keyword>
<dbReference type="AlphaFoldDB" id="M7BWN3"/>
<dbReference type="GO" id="GO:0004984">
    <property type="term" value="F:olfactory receptor activity"/>
    <property type="evidence" value="ECO:0007669"/>
    <property type="project" value="InterPro"/>
</dbReference>
<keyword evidence="5" id="KW-0552">Olfaction</keyword>
<dbReference type="PRINTS" id="PR00237">
    <property type="entry name" value="GPCRRHODOPSN"/>
</dbReference>
<feature type="transmembrane region" description="Helical" evidence="9">
    <location>
        <begin position="27"/>
        <end position="50"/>
    </location>
</feature>
<comment type="subcellular location">
    <subcellularLocation>
        <location evidence="2">Membrane</location>
        <topology evidence="2">Multi-pass membrane protein</topology>
    </subcellularLocation>
</comment>
<dbReference type="eggNOG" id="ENOG502TDZC">
    <property type="taxonomic scope" value="Eukaryota"/>
</dbReference>
<dbReference type="InterPro" id="IPR000276">
    <property type="entry name" value="GPCR_Rhodpsn"/>
</dbReference>
<evidence type="ECO:0000313" key="11">
    <source>
        <dbReference type="EMBL" id="EMP42246.1"/>
    </source>
</evidence>
<dbReference type="FunFam" id="1.20.1070.10:FF:000006">
    <property type="entry name" value="Olfactory receptor"/>
    <property type="match status" value="1"/>
</dbReference>
<gene>
    <name evidence="11" type="ORF">UY3_00491</name>
</gene>
<keyword evidence="12" id="KW-1185">Reference proteome</keyword>
<dbReference type="Pfam" id="PF13853">
    <property type="entry name" value="7tm_4"/>
    <property type="match status" value="1"/>
</dbReference>
<name>M7BWN3_CHEMY</name>
<feature type="transmembrane region" description="Helical" evidence="9">
    <location>
        <begin position="243"/>
        <end position="262"/>
    </location>
</feature>
<dbReference type="InterPro" id="IPR050402">
    <property type="entry name" value="OR51/52/56-like"/>
</dbReference>
<protein>
    <submittedName>
        <fullName evidence="11">Olfactory receptor 52N4</fullName>
    </submittedName>
</protein>
<dbReference type="InterPro" id="IPR000725">
    <property type="entry name" value="Olfact_rcpt"/>
</dbReference>
<feature type="transmembrane region" description="Helical" evidence="9">
    <location>
        <begin position="143"/>
        <end position="165"/>
    </location>
</feature>
<keyword evidence="8" id="KW-0807">Transducer</keyword>
<feature type="transmembrane region" description="Helical" evidence="9">
    <location>
        <begin position="200"/>
        <end position="223"/>
    </location>
</feature>
<comment type="function">
    <text evidence="1">Odorant receptor.</text>
</comment>
<dbReference type="CDD" id="cd15953">
    <property type="entry name" value="7tmA_OR52P-like"/>
    <property type="match status" value="1"/>
</dbReference>
<dbReference type="PROSITE" id="PS50262">
    <property type="entry name" value="G_PROTEIN_RECEP_F1_2"/>
    <property type="match status" value="1"/>
</dbReference>
<dbReference type="GO" id="GO:0004930">
    <property type="term" value="F:G protein-coupled receptor activity"/>
    <property type="evidence" value="ECO:0007669"/>
    <property type="project" value="InterPro"/>
</dbReference>
<feature type="transmembrane region" description="Helical" evidence="9">
    <location>
        <begin position="103"/>
        <end position="122"/>
    </location>
</feature>
<evidence type="ECO:0000256" key="9">
    <source>
        <dbReference type="SAM" id="Phobius"/>
    </source>
</evidence>
<feature type="domain" description="G-protein coupled receptors family 1 profile" evidence="10">
    <location>
        <begin position="43"/>
        <end position="294"/>
    </location>
</feature>
<dbReference type="PANTHER" id="PTHR26450">
    <property type="entry name" value="OLFACTORY RECEPTOR 56B1-RELATED"/>
    <property type="match status" value="1"/>
</dbReference>
<keyword evidence="6 9" id="KW-1133">Transmembrane helix</keyword>
<dbReference type="SUPFAM" id="SSF81321">
    <property type="entry name" value="Family A G protein-coupled receptor-like"/>
    <property type="match status" value="1"/>
</dbReference>
<accession>M7BWN3</accession>
<keyword evidence="7 9" id="KW-0472">Membrane</keyword>
<evidence type="ECO:0000259" key="10">
    <source>
        <dbReference type="PROSITE" id="PS50262"/>
    </source>
</evidence>
<keyword evidence="11" id="KW-0675">Receptor</keyword>
<evidence type="ECO:0000256" key="2">
    <source>
        <dbReference type="ARBA" id="ARBA00004141"/>
    </source>
</evidence>
<dbReference type="PRINTS" id="PR00245">
    <property type="entry name" value="OLFACTORYR"/>
</dbReference>
<evidence type="ECO:0000256" key="1">
    <source>
        <dbReference type="ARBA" id="ARBA00002936"/>
    </source>
</evidence>
<dbReference type="OrthoDB" id="5969463at2759"/>
<dbReference type="PANTHER" id="PTHR26450:SF132">
    <property type="entry name" value="OLFACTORY RECEPTOR 654"/>
    <property type="match status" value="1"/>
</dbReference>
<feature type="transmembrane region" description="Helical" evidence="9">
    <location>
        <begin position="62"/>
        <end position="91"/>
    </location>
</feature>